<feature type="compositionally biased region" description="Low complexity" evidence="1">
    <location>
        <begin position="63"/>
        <end position="76"/>
    </location>
</feature>
<dbReference type="OrthoDB" id="41362at2759"/>
<dbReference type="InterPro" id="IPR000415">
    <property type="entry name" value="Nitroreductase-like"/>
</dbReference>
<dbReference type="InterPro" id="IPR029479">
    <property type="entry name" value="Nitroreductase"/>
</dbReference>
<name>A0A836L389_9TRYP</name>
<dbReference type="PANTHER" id="PTHR43543:SF1">
    <property type="entry name" value="MALONIC SEMIALDEHYDE REDUCTASE RUTE-RELATED"/>
    <property type="match status" value="1"/>
</dbReference>
<sequence>MEAAPHSSASLPPRATATSARTYAHVSYPREHIRLSLPIPFASHARAPLGSTVSPLYRPHQHSASSTIAAPASAAPTDREEKPLAQRGDAVTLRQSCRWLLVEAGTGTAATSPHVSDAASACESEMRKGSISRSGGCLARLRNLMAWNRTNAAAAALSSPVLSGASSAPASTGAALDAVEAAVRDRWTCRQFDTAKPIDLGTLKRILVATTRAPTGFNLQGWHAVVVTDRKAREQLFQAALGQPQVLQAPVTVVFVGDMEPERNAPQALEMGLETGYYGPLYGAAYLRNVYYFMHGGSMQSMAAAKSIVSSWYSRAAGTPLVSVPVSRAGYAWKQTMIPAAAFVQLCTAAGWDTCMMEGIDEDAVKRALGVPVGRYTIPVIVSVGYATAAEAEKRQVRSSRFATSHIVRWNTF</sequence>
<dbReference type="GO" id="GO:0016491">
    <property type="term" value="F:oxidoreductase activity"/>
    <property type="evidence" value="ECO:0007669"/>
    <property type="project" value="InterPro"/>
</dbReference>
<dbReference type="SUPFAM" id="SSF55469">
    <property type="entry name" value="FMN-dependent nitroreductase-like"/>
    <property type="match status" value="1"/>
</dbReference>
<evidence type="ECO:0000313" key="4">
    <source>
        <dbReference type="Proteomes" id="UP000673552"/>
    </source>
</evidence>
<comment type="caution">
    <text evidence="3">The sequence shown here is derived from an EMBL/GenBank/DDBJ whole genome shotgun (WGS) entry which is preliminary data.</text>
</comment>
<evidence type="ECO:0000256" key="1">
    <source>
        <dbReference type="SAM" id="MobiDB-lite"/>
    </source>
</evidence>
<keyword evidence="4" id="KW-1185">Reference proteome</keyword>
<feature type="region of interest" description="Disordered" evidence="1">
    <location>
        <begin position="53"/>
        <end position="88"/>
    </location>
</feature>
<gene>
    <name evidence="3" type="ORF">LSCM1_07743</name>
</gene>
<accession>A0A836L389</accession>
<proteinExistence type="predicted"/>
<dbReference type="GeneID" id="92517614"/>
<reference evidence="4" key="2">
    <citation type="journal article" date="2021" name="Sci. Data">
        <title>Chromosome-scale genome sequencing, assembly and annotation of six genomes from subfamily Leishmaniinae.</title>
        <authorList>
            <person name="Almutairi H."/>
            <person name="Urbaniak M.D."/>
            <person name="Bates M.D."/>
            <person name="Jariyapan N."/>
            <person name="Kwakye-Nuako G."/>
            <person name="Thomaz Soccol V."/>
            <person name="Al-Salem W.S."/>
            <person name="Dillon R.J."/>
            <person name="Bates P.A."/>
            <person name="Gatherer D."/>
        </authorList>
    </citation>
    <scope>NUCLEOTIDE SEQUENCE [LARGE SCALE GENOMIC DNA]</scope>
</reference>
<dbReference type="Gene3D" id="3.40.109.10">
    <property type="entry name" value="NADH Oxidase"/>
    <property type="match status" value="1"/>
</dbReference>
<dbReference type="KEGG" id="lmat:92517614"/>
<dbReference type="Pfam" id="PF00881">
    <property type="entry name" value="Nitroreductase"/>
    <property type="match status" value="1"/>
</dbReference>
<dbReference type="Proteomes" id="UP000673552">
    <property type="component" value="Unassembled WGS sequence"/>
</dbReference>
<dbReference type="RefSeq" id="XP_067181307.1">
    <property type="nucleotide sequence ID" value="XM_067325102.1"/>
</dbReference>
<organism evidence="3 4">
    <name type="scientific">Leishmania martiniquensis</name>
    <dbReference type="NCBI Taxonomy" id="1580590"/>
    <lineage>
        <taxon>Eukaryota</taxon>
        <taxon>Discoba</taxon>
        <taxon>Euglenozoa</taxon>
        <taxon>Kinetoplastea</taxon>
        <taxon>Metakinetoplastina</taxon>
        <taxon>Trypanosomatida</taxon>
        <taxon>Trypanosomatidae</taxon>
        <taxon>Leishmaniinae</taxon>
        <taxon>Leishmania</taxon>
    </lineage>
</organism>
<dbReference type="PANTHER" id="PTHR43543">
    <property type="entry name" value="MALONIC SEMIALDEHYDE REDUCTASE RUTE-RELATED"/>
    <property type="match status" value="1"/>
</dbReference>
<dbReference type="EMBL" id="JAFEUZ010000005">
    <property type="protein sequence ID" value="KAG5487073.1"/>
    <property type="molecule type" value="Genomic_DNA"/>
</dbReference>
<feature type="domain" description="Nitroreductase" evidence="2">
    <location>
        <begin position="183"/>
        <end position="386"/>
    </location>
</feature>
<evidence type="ECO:0000313" key="3">
    <source>
        <dbReference type="EMBL" id="KAG5487073.1"/>
    </source>
</evidence>
<protein>
    <recommendedName>
        <fullName evidence="2">Nitroreductase domain-containing protein</fullName>
    </recommendedName>
</protein>
<reference evidence="4" key="1">
    <citation type="journal article" date="2021" name="Microbiol. Resour. Announc.">
        <title>LGAAP: Leishmaniinae Genome Assembly and Annotation Pipeline.</title>
        <authorList>
            <person name="Almutairi H."/>
            <person name="Urbaniak M.D."/>
            <person name="Bates M.D."/>
            <person name="Jariyapan N."/>
            <person name="Kwakye-Nuako G."/>
            <person name="Thomaz-Soccol V."/>
            <person name="Al-Salem W.S."/>
            <person name="Dillon R.J."/>
            <person name="Bates P.A."/>
            <person name="Gatherer D."/>
        </authorList>
    </citation>
    <scope>NUCLEOTIDE SEQUENCE [LARGE SCALE GENOMIC DNA]</scope>
</reference>
<evidence type="ECO:0000259" key="2">
    <source>
        <dbReference type="Pfam" id="PF00881"/>
    </source>
</evidence>
<dbReference type="InterPro" id="IPR050461">
    <property type="entry name" value="Nitroreductase_HadB/RutE"/>
</dbReference>
<dbReference type="AlphaFoldDB" id="A0A836L389"/>